<dbReference type="PANTHER" id="PTHR23531:SF1">
    <property type="entry name" value="QUINOLENE RESISTANCE PROTEIN NORA"/>
    <property type="match status" value="1"/>
</dbReference>
<feature type="transmembrane region" description="Helical" evidence="5">
    <location>
        <begin position="77"/>
        <end position="95"/>
    </location>
</feature>
<feature type="transmembrane region" description="Helical" evidence="5">
    <location>
        <begin position="166"/>
        <end position="184"/>
    </location>
</feature>
<proteinExistence type="predicted"/>
<protein>
    <recommendedName>
        <fullName evidence="6">Major facilitator superfamily (MFS) profile domain-containing protein</fullName>
    </recommendedName>
</protein>
<evidence type="ECO:0000256" key="5">
    <source>
        <dbReference type="SAM" id="Phobius"/>
    </source>
</evidence>
<dbReference type="EMBL" id="BAABGL010000017">
    <property type="protein sequence ID" value="GAA4393219.1"/>
    <property type="molecule type" value="Genomic_DNA"/>
</dbReference>
<sequence length="316" mass="33042">MEQQRLWTRDFVLAFLVNLTMSLTFYLLMTSMAGYAIERFGAADSVAGLASSGFIIGALIARVFAGKYLDFIGRRRMILGALVVFVACAALYVPLTGVWAVIAVRVVHGIALGAGNTAVMAAVQTIIPPARRAEGTGYFGTSTTLATAVGPFLATHTAQLGAPDAASAFFILFAIVMLAARLLVGRIQDRHGDDVVMYPIFALFTLGLVLIALADSGWMIVVAAVPMGLGFGSLFPSAQAIAVTVTAPHRVGLAISTFFIMLDLGTGLGPVVLGTLVPRLGLSGVYLICAGLVVLAAGVYYLFHGRSRGGRPGTRG</sequence>
<name>A0ABP8JMH4_9MICO</name>
<dbReference type="InterPro" id="IPR052714">
    <property type="entry name" value="MFS_Exporter"/>
</dbReference>
<evidence type="ECO:0000256" key="1">
    <source>
        <dbReference type="ARBA" id="ARBA00004651"/>
    </source>
</evidence>
<evidence type="ECO:0000259" key="6">
    <source>
        <dbReference type="PROSITE" id="PS50850"/>
    </source>
</evidence>
<comment type="subcellular location">
    <subcellularLocation>
        <location evidence="1">Cell membrane</location>
        <topology evidence="1">Multi-pass membrane protein</topology>
    </subcellularLocation>
</comment>
<organism evidence="7 8">
    <name type="scientific">Brevibacterium pityocampae</name>
    <dbReference type="NCBI Taxonomy" id="506594"/>
    <lineage>
        <taxon>Bacteria</taxon>
        <taxon>Bacillati</taxon>
        <taxon>Actinomycetota</taxon>
        <taxon>Actinomycetes</taxon>
        <taxon>Micrococcales</taxon>
        <taxon>Brevibacteriaceae</taxon>
        <taxon>Brevibacterium</taxon>
    </lineage>
</organism>
<dbReference type="PROSITE" id="PS50850">
    <property type="entry name" value="MFS"/>
    <property type="match status" value="1"/>
</dbReference>
<feature type="transmembrane region" description="Helical" evidence="5">
    <location>
        <begin position="220"/>
        <end position="244"/>
    </location>
</feature>
<comment type="caution">
    <text evidence="7">The sequence shown here is derived from an EMBL/GenBank/DDBJ whole genome shotgun (WGS) entry which is preliminary data.</text>
</comment>
<feature type="transmembrane region" description="Helical" evidence="5">
    <location>
        <begin position="101"/>
        <end position="123"/>
    </location>
</feature>
<dbReference type="InterPro" id="IPR020846">
    <property type="entry name" value="MFS_dom"/>
</dbReference>
<feature type="transmembrane region" description="Helical" evidence="5">
    <location>
        <begin position="285"/>
        <end position="303"/>
    </location>
</feature>
<dbReference type="Pfam" id="PF07690">
    <property type="entry name" value="MFS_1"/>
    <property type="match status" value="2"/>
</dbReference>
<reference evidence="8" key="1">
    <citation type="journal article" date="2019" name="Int. J. Syst. Evol. Microbiol.">
        <title>The Global Catalogue of Microorganisms (GCM) 10K type strain sequencing project: providing services to taxonomists for standard genome sequencing and annotation.</title>
        <authorList>
            <consortium name="The Broad Institute Genomics Platform"/>
            <consortium name="The Broad Institute Genome Sequencing Center for Infectious Disease"/>
            <person name="Wu L."/>
            <person name="Ma J."/>
        </authorList>
    </citation>
    <scope>NUCLEOTIDE SEQUENCE [LARGE SCALE GENOMIC DNA]</scope>
    <source>
        <strain evidence="8">JCM 17808</strain>
    </source>
</reference>
<keyword evidence="2 5" id="KW-0812">Transmembrane</keyword>
<feature type="transmembrane region" description="Helical" evidence="5">
    <location>
        <begin position="46"/>
        <end position="65"/>
    </location>
</feature>
<feature type="transmembrane region" description="Helical" evidence="5">
    <location>
        <begin position="135"/>
        <end position="154"/>
    </location>
</feature>
<evidence type="ECO:0000256" key="4">
    <source>
        <dbReference type="ARBA" id="ARBA00023136"/>
    </source>
</evidence>
<feature type="domain" description="Major facilitator superfamily (MFS) profile" evidence="6">
    <location>
        <begin position="10"/>
        <end position="316"/>
    </location>
</feature>
<feature type="transmembrane region" description="Helical" evidence="5">
    <location>
        <begin position="196"/>
        <end position="214"/>
    </location>
</feature>
<keyword evidence="4 5" id="KW-0472">Membrane</keyword>
<dbReference type="InterPro" id="IPR005829">
    <property type="entry name" value="Sugar_transporter_CS"/>
</dbReference>
<dbReference type="PROSITE" id="PS00216">
    <property type="entry name" value="SUGAR_TRANSPORT_1"/>
    <property type="match status" value="1"/>
</dbReference>
<feature type="transmembrane region" description="Helical" evidence="5">
    <location>
        <begin position="251"/>
        <end position="273"/>
    </location>
</feature>
<dbReference type="RefSeq" id="WP_295689479.1">
    <property type="nucleotide sequence ID" value="NZ_BAABGL010000017.1"/>
</dbReference>
<dbReference type="PANTHER" id="PTHR23531">
    <property type="entry name" value="QUINOLENE RESISTANCE PROTEIN NORA"/>
    <property type="match status" value="1"/>
</dbReference>
<evidence type="ECO:0000256" key="3">
    <source>
        <dbReference type="ARBA" id="ARBA00022989"/>
    </source>
</evidence>
<gene>
    <name evidence="7" type="ORF">GCM10023167_22050</name>
</gene>
<dbReference type="InterPro" id="IPR036259">
    <property type="entry name" value="MFS_trans_sf"/>
</dbReference>
<dbReference type="Proteomes" id="UP001500642">
    <property type="component" value="Unassembled WGS sequence"/>
</dbReference>
<evidence type="ECO:0000313" key="7">
    <source>
        <dbReference type="EMBL" id="GAA4393219.1"/>
    </source>
</evidence>
<dbReference type="Gene3D" id="1.20.1250.20">
    <property type="entry name" value="MFS general substrate transporter like domains"/>
    <property type="match status" value="2"/>
</dbReference>
<keyword evidence="3 5" id="KW-1133">Transmembrane helix</keyword>
<keyword evidence="8" id="KW-1185">Reference proteome</keyword>
<dbReference type="SUPFAM" id="SSF103473">
    <property type="entry name" value="MFS general substrate transporter"/>
    <property type="match status" value="2"/>
</dbReference>
<dbReference type="InterPro" id="IPR011701">
    <property type="entry name" value="MFS"/>
</dbReference>
<evidence type="ECO:0000256" key="2">
    <source>
        <dbReference type="ARBA" id="ARBA00022692"/>
    </source>
</evidence>
<evidence type="ECO:0000313" key="8">
    <source>
        <dbReference type="Proteomes" id="UP001500642"/>
    </source>
</evidence>
<feature type="transmembrane region" description="Helical" evidence="5">
    <location>
        <begin position="12"/>
        <end position="34"/>
    </location>
</feature>
<accession>A0ABP8JMH4</accession>